<organism evidence="1">
    <name type="scientific">termite gut metagenome</name>
    <dbReference type="NCBI Taxonomy" id="433724"/>
    <lineage>
        <taxon>unclassified sequences</taxon>
        <taxon>metagenomes</taxon>
        <taxon>organismal metagenomes</taxon>
    </lineage>
</organism>
<protein>
    <submittedName>
        <fullName evidence="1">Uncharacterized protein</fullName>
    </submittedName>
</protein>
<gene>
    <name evidence="1" type="ORF">EZS27_003956</name>
</gene>
<sequence length="46" mass="5470">MQTNNFNEFSILVANPFIFTNNNTYVLSSYPIIVYFCIRQHPKEKL</sequence>
<accession>A0A5J4SRH8</accession>
<name>A0A5J4SRH8_9ZZZZ</name>
<evidence type="ECO:0000313" key="1">
    <source>
        <dbReference type="EMBL" id="KAA6348627.1"/>
    </source>
</evidence>
<proteinExistence type="predicted"/>
<dbReference type="AlphaFoldDB" id="A0A5J4SRH8"/>
<comment type="caution">
    <text evidence="1">The sequence shown here is derived from an EMBL/GenBank/DDBJ whole genome shotgun (WGS) entry which is preliminary data.</text>
</comment>
<dbReference type="EMBL" id="SNRY01000064">
    <property type="protein sequence ID" value="KAA6348627.1"/>
    <property type="molecule type" value="Genomic_DNA"/>
</dbReference>
<reference evidence="1" key="1">
    <citation type="submission" date="2019-03" db="EMBL/GenBank/DDBJ databases">
        <title>Single cell metagenomics reveals metabolic interactions within the superorganism composed of flagellate Streblomastix strix and complex community of Bacteroidetes bacteria on its surface.</title>
        <authorList>
            <person name="Treitli S.C."/>
            <person name="Kolisko M."/>
            <person name="Husnik F."/>
            <person name="Keeling P."/>
            <person name="Hampl V."/>
        </authorList>
    </citation>
    <scope>NUCLEOTIDE SEQUENCE</scope>
    <source>
        <strain evidence="1">STM</strain>
    </source>
</reference>